<dbReference type="Pfam" id="PF02545">
    <property type="entry name" value="Maf"/>
    <property type="match status" value="1"/>
</dbReference>
<dbReference type="InterPro" id="IPR003697">
    <property type="entry name" value="Maf-like"/>
</dbReference>
<feature type="active site" description="Proton acceptor" evidence="9">
    <location>
        <position position="70"/>
    </location>
</feature>
<comment type="similarity">
    <text evidence="8">Belongs to the Maf family. YceF subfamily.</text>
</comment>
<comment type="function">
    <text evidence="9">Nucleoside triphosphate pyrophosphatase that hydrolyzes dTTP and UTP. May have a dual role in cell division arrest and in preventing the incorporation of modified nucleotides into cellular nucleic acids.</text>
</comment>
<evidence type="ECO:0000256" key="1">
    <source>
        <dbReference type="ARBA" id="ARBA00001968"/>
    </source>
</evidence>
<dbReference type="PANTHER" id="PTHR43213">
    <property type="entry name" value="BIFUNCTIONAL DTTP/UTP PYROPHOSPHATASE/METHYLTRANSFERASE PROTEIN-RELATED"/>
    <property type="match status" value="1"/>
</dbReference>
<dbReference type="FunFam" id="3.90.950.10:FF:000005">
    <property type="entry name" value="7-methyl-GTP pyrophosphatase"/>
    <property type="match status" value="1"/>
</dbReference>
<dbReference type="GO" id="GO:0047429">
    <property type="term" value="F:nucleoside triphosphate diphosphatase activity"/>
    <property type="evidence" value="ECO:0007669"/>
    <property type="project" value="UniProtKB-EC"/>
</dbReference>
<comment type="subcellular location">
    <subcellularLocation>
        <location evidence="2 9">Cytoplasm</location>
    </subcellularLocation>
</comment>
<evidence type="ECO:0000256" key="2">
    <source>
        <dbReference type="ARBA" id="ARBA00004496"/>
    </source>
</evidence>
<dbReference type="GO" id="GO:0005737">
    <property type="term" value="C:cytoplasm"/>
    <property type="evidence" value="ECO:0007669"/>
    <property type="project" value="UniProtKB-SubCell"/>
</dbReference>
<accession>A0A8J7UTF1</accession>
<gene>
    <name evidence="10" type="primary">maf</name>
    <name evidence="10" type="ORF">NATSA_07715</name>
</gene>
<dbReference type="RefSeq" id="WP_210511447.1">
    <property type="nucleotide sequence ID" value="NZ_JAFIDN010000005.1"/>
</dbReference>
<comment type="caution">
    <text evidence="9">Lacks conserved residue(s) required for the propagation of feature annotation.</text>
</comment>
<comment type="caution">
    <text evidence="10">The sequence shown here is derived from an EMBL/GenBank/DDBJ whole genome shotgun (WGS) entry which is preliminary data.</text>
</comment>
<dbReference type="AlphaFoldDB" id="A0A8J7UTF1"/>
<dbReference type="GO" id="GO:0009117">
    <property type="term" value="P:nucleotide metabolic process"/>
    <property type="evidence" value="ECO:0007669"/>
    <property type="project" value="UniProtKB-KW"/>
</dbReference>
<dbReference type="NCBIfam" id="TIGR00172">
    <property type="entry name" value="maf"/>
    <property type="match status" value="1"/>
</dbReference>
<feature type="site" description="Important for substrate specificity" evidence="9">
    <location>
        <position position="71"/>
    </location>
</feature>
<dbReference type="EMBL" id="JAFIDN010000005">
    <property type="protein sequence ID" value="MBP3192546.1"/>
    <property type="molecule type" value="Genomic_DNA"/>
</dbReference>
<evidence type="ECO:0000256" key="9">
    <source>
        <dbReference type="HAMAP-Rule" id="MF_00528"/>
    </source>
</evidence>
<reference evidence="10" key="1">
    <citation type="submission" date="2021-02" db="EMBL/GenBank/DDBJ databases">
        <title>Natronogracilivirga saccharolytica gen. nov. sp. nov. a new anaerobic, haloalkiliphilic carbohydrate-fermenting bacterium from soda lake and proposing of Cyclonatronumiaceae fam. nov. in the phylum Balneolaeota.</title>
        <authorList>
            <person name="Zhilina T.N."/>
            <person name="Sorokin D.Y."/>
            <person name="Zavarzina D.G."/>
            <person name="Toshchakov S.V."/>
            <person name="Kublanov I.V."/>
        </authorList>
    </citation>
    <scope>NUCLEOTIDE SEQUENCE</scope>
    <source>
        <strain evidence="10">Z-1702</strain>
    </source>
</reference>
<evidence type="ECO:0000256" key="3">
    <source>
        <dbReference type="ARBA" id="ARBA00022490"/>
    </source>
</evidence>
<comment type="cofactor">
    <cofactor evidence="1 9">
        <name>a divalent metal cation</name>
        <dbReference type="ChEBI" id="CHEBI:60240"/>
    </cofactor>
</comment>
<evidence type="ECO:0000256" key="4">
    <source>
        <dbReference type="ARBA" id="ARBA00022801"/>
    </source>
</evidence>
<comment type="catalytic activity">
    <reaction evidence="9">
        <text>UTP + H2O = UMP + diphosphate + H(+)</text>
        <dbReference type="Rhea" id="RHEA:29395"/>
        <dbReference type="ChEBI" id="CHEBI:15377"/>
        <dbReference type="ChEBI" id="CHEBI:15378"/>
        <dbReference type="ChEBI" id="CHEBI:33019"/>
        <dbReference type="ChEBI" id="CHEBI:46398"/>
        <dbReference type="ChEBI" id="CHEBI:57865"/>
        <dbReference type="EC" id="3.6.1.9"/>
    </reaction>
</comment>
<keyword evidence="3 9" id="KW-0963">Cytoplasm</keyword>
<dbReference type="CDD" id="cd00555">
    <property type="entry name" value="Maf"/>
    <property type="match status" value="1"/>
</dbReference>
<comment type="catalytic activity">
    <reaction evidence="9">
        <text>dTTP + H2O = dTMP + diphosphate + H(+)</text>
        <dbReference type="Rhea" id="RHEA:28534"/>
        <dbReference type="ChEBI" id="CHEBI:15377"/>
        <dbReference type="ChEBI" id="CHEBI:15378"/>
        <dbReference type="ChEBI" id="CHEBI:33019"/>
        <dbReference type="ChEBI" id="CHEBI:37568"/>
        <dbReference type="ChEBI" id="CHEBI:63528"/>
        <dbReference type="EC" id="3.6.1.9"/>
    </reaction>
</comment>
<evidence type="ECO:0000256" key="7">
    <source>
        <dbReference type="ARBA" id="ARBA00053369"/>
    </source>
</evidence>
<evidence type="ECO:0000256" key="6">
    <source>
        <dbReference type="ARBA" id="ARBA00050213"/>
    </source>
</evidence>
<comment type="similarity">
    <text evidence="9">Belongs to the Maf family. YhdE subfamily.</text>
</comment>
<feature type="site" description="Important for substrate specificity" evidence="9">
    <location>
        <position position="13"/>
    </location>
</feature>
<name>A0A8J7UTF1_9BACT</name>
<keyword evidence="4 9" id="KW-0378">Hydrolase</keyword>
<dbReference type="PANTHER" id="PTHR43213:SF5">
    <property type="entry name" value="BIFUNCTIONAL DTTP_UTP PYROPHOSPHATASE_METHYLTRANSFERASE PROTEIN-RELATED"/>
    <property type="match status" value="1"/>
</dbReference>
<feature type="site" description="Important for substrate specificity" evidence="9">
    <location>
        <position position="169"/>
    </location>
</feature>
<keyword evidence="11" id="KW-1185">Reference proteome</keyword>
<proteinExistence type="inferred from homology"/>
<dbReference type="InterPro" id="IPR029001">
    <property type="entry name" value="ITPase-like_fam"/>
</dbReference>
<comment type="catalytic activity">
    <reaction evidence="6">
        <text>N(7)-methyl-GTP + H2O = N(7)-methyl-GMP + diphosphate + H(+)</text>
        <dbReference type="Rhea" id="RHEA:58744"/>
        <dbReference type="ChEBI" id="CHEBI:15377"/>
        <dbReference type="ChEBI" id="CHEBI:15378"/>
        <dbReference type="ChEBI" id="CHEBI:33019"/>
        <dbReference type="ChEBI" id="CHEBI:58285"/>
        <dbReference type="ChEBI" id="CHEBI:87133"/>
    </reaction>
</comment>
<protein>
    <recommendedName>
        <fullName evidence="9">dTTP/UTP pyrophosphatase</fullName>
        <shortName evidence="9">dTTPase/UTPase</shortName>
        <ecNumber evidence="9">3.6.1.9</ecNumber>
    </recommendedName>
    <alternativeName>
        <fullName evidence="9">Nucleoside triphosphate pyrophosphatase</fullName>
    </alternativeName>
    <alternativeName>
        <fullName evidence="9">Nucleotide pyrophosphatase</fullName>
        <shortName evidence="9">Nucleotide PPase</shortName>
    </alternativeName>
</protein>
<sequence length="222" mass="24283">MPHKIILASASPRRSTLLRQIGIRFEVIPAETDEHIRPGYHPSETVEQLALEKAGDVARRHSGALVIGADTVVVLDNEILGKPANPEEAASMLRTLSGRTHQVYTGVALVLAGQDANDGSPAASAPEHPHSVTFHERTDVTFGGLSDDEIRAYISTGSPMDKAGSYGIQDDLGALFVRKIDGDYYNVVGFPLYRFHREVNKLAPGIVNPFERHQRKNLLRNT</sequence>
<dbReference type="Proteomes" id="UP000673975">
    <property type="component" value="Unassembled WGS sequence"/>
</dbReference>
<dbReference type="HAMAP" id="MF_00528">
    <property type="entry name" value="Maf"/>
    <property type="match status" value="1"/>
</dbReference>
<evidence type="ECO:0000256" key="5">
    <source>
        <dbReference type="ARBA" id="ARBA00023080"/>
    </source>
</evidence>
<evidence type="ECO:0000313" key="10">
    <source>
        <dbReference type="EMBL" id="MBP3192546.1"/>
    </source>
</evidence>
<dbReference type="EC" id="3.6.1.9" evidence="9"/>
<dbReference type="SUPFAM" id="SSF52972">
    <property type="entry name" value="ITPase-like"/>
    <property type="match status" value="1"/>
</dbReference>
<dbReference type="Gene3D" id="3.90.950.10">
    <property type="match status" value="1"/>
</dbReference>
<evidence type="ECO:0000313" key="11">
    <source>
        <dbReference type="Proteomes" id="UP000673975"/>
    </source>
</evidence>
<dbReference type="PIRSF" id="PIRSF006305">
    <property type="entry name" value="Maf"/>
    <property type="match status" value="1"/>
</dbReference>
<keyword evidence="5 9" id="KW-0546">Nucleotide metabolism</keyword>
<comment type="function">
    <text evidence="7">Nucleoside triphosphate pyrophosphatase that hydrolyzes 7-methyl-GTP (m(7)GTP). May have a dual role in cell division arrest and in preventing the incorporation of modified nucleotides into cellular nucleic acids.</text>
</comment>
<organism evidence="10 11">
    <name type="scientific">Natronogracilivirga saccharolytica</name>
    <dbReference type="NCBI Taxonomy" id="2812953"/>
    <lineage>
        <taxon>Bacteria</taxon>
        <taxon>Pseudomonadati</taxon>
        <taxon>Balneolota</taxon>
        <taxon>Balneolia</taxon>
        <taxon>Balneolales</taxon>
        <taxon>Cyclonatronaceae</taxon>
        <taxon>Natronogracilivirga</taxon>
    </lineage>
</organism>
<evidence type="ECO:0000256" key="8">
    <source>
        <dbReference type="ARBA" id="ARBA00060749"/>
    </source>
</evidence>